<reference evidence="4 5" key="1">
    <citation type="submission" date="2018-05" db="EMBL/GenBank/DDBJ databases">
        <title>Paenibacillus flagellatus sp. nov., isolated from selenium mineral soil.</title>
        <authorList>
            <person name="Dai X."/>
        </authorList>
    </citation>
    <scope>NUCLEOTIDE SEQUENCE [LARGE SCALE GENOMIC DNA]</scope>
    <source>
        <strain evidence="4 5">DXL2</strain>
    </source>
</reference>
<dbReference type="PROSITE" id="PS51272">
    <property type="entry name" value="SLH"/>
    <property type="match status" value="3"/>
</dbReference>
<dbReference type="Pfam" id="PF00395">
    <property type="entry name" value="SLH"/>
    <property type="match status" value="3"/>
</dbReference>
<dbReference type="InterPro" id="IPR011583">
    <property type="entry name" value="Chitinase_II/V-like_cat"/>
</dbReference>
<evidence type="ECO:0000313" key="4">
    <source>
        <dbReference type="EMBL" id="PYI57297.1"/>
    </source>
</evidence>
<keyword evidence="1" id="KW-0732">Signal</keyword>
<dbReference type="PANTHER" id="PTHR46066">
    <property type="entry name" value="CHITINASE DOMAIN-CONTAINING PROTEIN 1 FAMILY MEMBER"/>
    <property type="match status" value="1"/>
</dbReference>
<evidence type="ECO:0000259" key="3">
    <source>
        <dbReference type="PROSITE" id="PS51910"/>
    </source>
</evidence>
<feature type="domain" description="GH18" evidence="3">
    <location>
        <begin position="235"/>
        <end position="550"/>
    </location>
</feature>
<dbReference type="InterPro" id="IPR001119">
    <property type="entry name" value="SLH_dom"/>
</dbReference>
<protein>
    <submittedName>
        <fullName evidence="4">Glycoside hydrolase</fullName>
    </submittedName>
</protein>
<dbReference type="SMART" id="SM00636">
    <property type="entry name" value="Glyco_18"/>
    <property type="match status" value="1"/>
</dbReference>
<accession>A0A2V5KXS0</accession>
<dbReference type="GO" id="GO:0008061">
    <property type="term" value="F:chitin binding"/>
    <property type="evidence" value="ECO:0007669"/>
    <property type="project" value="InterPro"/>
</dbReference>
<dbReference type="PANTHER" id="PTHR46066:SF2">
    <property type="entry name" value="CHITINASE DOMAIN-CONTAINING PROTEIN 1"/>
    <property type="match status" value="1"/>
</dbReference>
<dbReference type="PROSITE" id="PS51910">
    <property type="entry name" value="GH18_2"/>
    <property type="match status" value="1"/>
</dbReference>
<dbReference type="GO" id="GO:0070492">
    <property type="term" value="F:oligosaccharide binding"/>
    <property type="evidence" value="ECO:0007669"/>
    <property type="project" value="TreeGrafter"/>
</dbReference>
<dbReference type="Gene3D" id="3.10.50.10">
    <property type="match status" value="1"/>
</dbReference>
<dbReference type="EMBL" id="QJVJ01000001">
    <property type="protein sequence ID" value="PYI57297.1"/>
    <property type="molecule type" value="Genomic_DNA"/>
</dbReference>
<dbReference type="SUPFAM" id="SSF51445">
    <property type="entry name" value="(Trans)glycosidases"/>
    <property type="match status" value="1"/>
</dbReference>
<feature type="signal peptide" evidence="1">
    <location>
        <begin position="1"/>
        <end position="28"/>
    </location>
</feature>
<evidence type="ECO:0000259" key="2">
    <source>
        <dbReference type="PROSITE" id="PS51272"/>
    </source>
</evidence>
<dbReference type="RefSeq" id="WP_110838336.1">
    <property type="nucleotide sequence ID" value="NZ_QJVJ01000001.1"/>
</dbReference>
<evidence type="ECO:0000313" key="5">
    <source>
        <dbReference type="Proteomes" id="UP000247476"/>
    </source>
</evidence>
<keyword evidence="4" id="KW-0378">Hydrolase</keyword>
<dbReference type="Gene3D" id="3.20.20.80">
    <property type="entry name" value="Glycosidases"/>
    <property type="match status" value="1"/>
</dbReference>
<feature type="domain" description="SLH" evidence="2">
    <location>
        <begin position="96"/>
        <end position="160"/>
    </location>
</feature>
<dbReference type="InterPro" id="IPR001223">
    <property type="entry name" value="Glyco_hydro18_cat"/>
</dbReference>
<name>A0A2V5KXS0_9BACL</name>
<comment type="caution">
    <text evidence="4">The sequence shown here is derived from an EMBL/GenBank/DDBJ whole genome shotgun (WGS) entry which is preliminary data.</text>
</comment>
<dbReference type="GO" id="GO:0005975">
    <property type="term" value="P:carbohydrate metabolic process"/>
    <property type="evidence" value="ECO:0007669"/>
    <property type="project" value="InterPro"/>
</dbReference>
<dbReference type="InterPro" id="IPR029070">
    <property type="entry name" value="Chitinase_insertion_sf"/>
</dbReference>
<dbReference type="GO" id="GO:0016787">
    <property type="term" value="F:hydrolase activity"/>
    <property type="evidence" value="ECO:0007669"/>
    <property type="project" value="UniProtKB-KW"/>
</dbReference>
<dbReference type="GO" id="GO:0012505">
    <property type="term" value="C:endomembrane system"/>
    <property type="evidence" value="ECO:0007669"/>
    <property type="project" value="TreeGrafter"/>
</dbReference>
<proteinExistence type="predicted"/>
<organism evidence="4 5">
    <name type="scientific">Paenibacillus flagellatus</name>
    <dbReference type="NCBI Taxonomy" id="2211139"/>
    <lineage>
        <taxon>Bacteria</taxon>
        <taxon>Bacillati</taxon>
        <taxon>Bacillota</taxon>
        <taxon>Bacilli</taxon>
        <taxon>Bacillales</taxon>
        <taxon>Paenibacillaceae</taxon>
        <taxon>Paenibacillus</taxon>
    </lineage>
</organism>
<keyword evidence="5" id="KW-1185">Reference proteome</keyword>
<evidence type="ECO:0000256" key="1">
    <source>
        <dbReference type="SAM" id="SignalP"/>
    </source>
</evidence>
<feature type="domain" description="SLH" evidence="2">
    <location>
        <begin position="32"/>
        <end position="95"/>
    </location>
</feature>
<dbReference type="Pfam" id="PF00704">
    <property type="entry name" value="Glyco_hydro_18"/>
    <property type="match status" value="1"/>
</dbReference>
<dbReference type="AlphaFoldDB" id="A0A2V5KXS0"/>
<feature type="chain" id="PRO_5016074901" evidence="1">
    <location>
        <begin position="29"/>
        <end position="550"/>
    </location>
</feature>
<dbReference type="Proteomes" id="UP000247476">
    <property type="component" value="Unassembled WGS sequence"/>
</dbReference>
<gene>
    <name evidence="4" type="ORF">DLM86_02325</name>
</gene>
<dbReference type="OrthoDB" id="9769314at2"/>
<sequence length="550" mass="59537">MKRYGKRVAAALGTALLLTIGGAGQSFAYDARLKTYSDMAVGDWAAPSVYTLSSMKIVDGYEDGTFRPDAALSREAFVKLLVEAVPPRPQAGGAAGAAPLADVGADRWSYEPIRRAHEAGWLDTLVRDGAFGPDKGMTREEVAALAGAALLADAKPEERTRWLQTEWTTTRDKVPFGDAADIEPRLAPYAYRTVASGVMLGDDLGLFRPKDALTRREAAAIVERMIGVRTAETPLEIAAFYSAGGPYKDTARFSAAGEAIFDWAKLEYAGGGSGTAKAALTLPADWKDVLQAADRSKTAKRLMVFANTKQQKLADFLQDKPARAAFVASVRETLADPAYGFAGVCIDFEGLTEPTQREPYTELLRELKAAIGNASLTVAVPPSDYYAGYDYKAIGELADRVVLMAYDFTHAASGLPSAPLPLVGMTVKEALLDIPPGKLLLGISKQANQWTTKPDGTVDFFPSPAIDAVEKRLADPNTRTEQALPYFLERITFTDDRGSHLLWYEDAESIGKKIRLAQSFGLRGVALWQLNQLTPEDWSVAAAHSEKRAR</sequence>
<dbReference type="InterPro" id="IPR017853">
    <property type="entry name" value="GH"/>
</dbReference>
<feature type="domain" description="SLH" evidence="2">
    <location>
        <begin position="173"/>
        <end position="236"/>
    </location>
</feature>